<dbReference type="Gene3D" id="1.10.390.10">
    <property type="entry name" value="Neutral Protease Domain 2"/>
    <property type="match status" value="1"/>
</dbReference>
<dbReference type="GO" id="GO:0008270">
    <property type="term" value="F:zinc ion binding"/>
    <property type="evidence" value="ECO:0007669"/>
    <property type="project" value="InterPro"/>
</dbReference>
<evidence type="ECO:0000259" key="13">
    <source>
        <dbReference type="Pfam" id="PF01433"/>
    </source>
</evidence>
<dbReference type="GO" id="GO:0042277">
    <property type="term" value="F:peptide binding"/>
    <property type="evidence" value="ECO:0007669"/>
    <property type="project" value="TreeGrafter"/>
</dbReference>
<evidence type="ECO:0000256" key="5">
    <source>
        <dbReference type="ARBA" id="ARBA00015611"/>
    </source>
</evidence>
<sequence length="845" mass="95949">MLSMKISVLKTAGVLLFSAVIGFCHPSSAQENKVLAPEFRIYRETPEKINDLVHTKLDVRFDYGKKYLYGKAWITLKPHFYPADSLRLDAKGMDVKKVSLIEGTKLLPLKYTYDGKYILVRLNRTYSRNEKYTVFVDYVSKPDELKATGSAAISDAKGLYFINPDGKDPDKPVQIWTQGETEASSVWFPTIDKPNQKTTSEISMTVPGKYVTLSNGKLVSQKSNTDDTRTDTWKMDLPHSPYLFMMAVGDFRIYKDKWKDKEINYYLEPAYAPYAKEIFGNTPEMIDFFSKKLGVDFPWNKYSQVVVRDYVSGAMENTTATLHGEFVQATSRELLDEHKGEDVIAHELFHQWFGDYVTAESWSNLPVNESFADFSELLWNEYKYGKDAGDAHGYKAMESYLNSKPDSAKQLIRFHYRDKEDMFDLVSYQKGGRILNMLRNYIGEDAFFKGLNLYLKQNAFKNGEAHQLRLALEEVSGKDLNWFFNQWFFRSGHPVLKIDYAWDEVSKTQKVILQQTQQGDVFILPFAVDIYAGGKKIRHNVWMREKTDTLDFAVPSKPDLVNVDAEKILLSKKEDNKPLEQFIYQYFNAPLYLDRLEAIEACSEKQLQNAEARNVMIAALKDKSQDLRIRVINALELGNNQVKDAALPVLKDLAAHDPKTLVQAAALGALASFRDPANQVLFETGMKSRSYAVQGASLLGMALITPAEAYPLAKSLEADSRGELAKAIVTVYALKGSTVDLPFVEKAYNNAELQSKVEMAPAYINLLSRVNNTALVKERVSGFKDLGIKYKQYGIDKFILSLFERLKQEKEAQLSSASPEVKEQLNQQIAAIVSSIRELQKSTEG</sequence>
<dbReference type="GO" id="GO:0005737">
    <property type="term" value="C:cytoplasm"/>
    <property type="evidence" value="ECO:0007669"/>
    <property type="project" value="TreeGrafter"/>
</dbReference>
<dbReference type="GO" id="GO:0005615">
    <property type="term" value="C:extracellular space"/>
    <property type="evidence" value="ECO:0007669"/>
    <property type="project" value="TreeGrafter"/>
</dbReference>
<dbReference type="EC" id="3.4.11.2" evidence="4"/>
<evidence type="ECO:0000256" key="3">
    <source>
        <dbReference type="ARBA" id="ARBA00010136"/>
    </source>
</evidence>
<keyword evidence="6" id="KW-0031">Aminopeptidase</keyword>
<accession>A0A2U2PA21</accession>
<dbReference type="Proteomes" id="UP000245647">
    <property type="component" value="Unassembled WGS sequence"/>
</dbReference>
<dbReference type="GO" id="GO:0043171">
    <property type="term" value="P:peptide catabolic process"/>
    <property type="evidence" value="ECO:0007669"/>
    <property type="project" value="TreeGrafter"/>
</dbReference>
<protein>
    <recommendedName>
        <fullName evidence="5">Aminopeptidase N</fullName>
        <ecNumber evidence="4">3.4.11.2</ecNumber>
    </recommendedName>
</protein>
<comment type="caution">
    <text evidence="15">The sequence shown here is derived from an EMBL/GenBank/DDBJ whole genome shotgun (WGS) entry which is preliminary data.</text>
</comment>
<evidence type="ECO:0000256" key="6">
    <source>
        <dbReference type="ARBA" id="ARBA00022438"/>
    </source>
</evidence>
<evidence type="ECO:0000256" key="1">
    <source>
        <dbReference type="ARBA" id="ARBA00000098"/>
    </source>
</evidence>
<dbReference type="CDD" id="cd09603">
    <property type="entry name" value="M1_APN_like"/>
    <property type="match status" value="1"/>
</dbReference>
<reference evidence="15 16" key="1">
    <citation type="submission" date="2018-04" db="EMBL/GenBank/DDBJ databases">
        <title>Pedobacter chongqingensis sp. nov., isolated from a rottenly hemp rope.</title>
        <authorList>
            <person name="Cai Y."/>
        </authorList>
    </citation>
    <scope>NUCLEOTIDE SEQUENCE [LARGE SCALE GENOMIC DNA]</scope>
    <source>
        <strain evidence="15 16">FJ4-8</strain>
    </source>
</reference>
<organism evidence="15 16">
    <name type="scientific">Pararcticibacter amylolyticus</name>
    <dbReference type="NCBI Taxonomy" id="2173175"/>
    <lineage>
        <taxon>Bacteria</taxon>
        <taxon>Pseudomonadati</taxon>
        <taxon>Bacteroidota</taxon>
        <taxon>Sphingobacteriia</taxon>
        <taxon>Sphingobacteriales</taxon>
        <taxon>Sphingobacteriaceae</taxon>
        <taxon>Pararcticibacter</taxon>
    </lineage>
</organism>
<dbReference type="Gene3D" id="1.25.10.10">
    <property type="entry name" value="Leucine-rich Repeat Variant"/>
    <property type="match status" value="1"/>
</dbReference>
<dbReference type="InterPro" id="IPR016024">
    <property type="entry name" value="ARM-type_fold"/>
</dbReference>
<evidence type="ECO:0000313" key="15">
    <source>
        <dbReference type="EMBL" id="PWG78223.1"/>
    </source>
</evidence>
<dbReference type="Gene3D" id="2.60.40.1730">
    <property type="entry name" value="tricorn interacting facor f3 domain"/>
    <property type="match status" value="1"/>
</dbReference>
<dbReference type="InterPro" id="IPR042097">
    <property type="entry name" value="Aminopeptidase_N-like_N_sf"/>
</dbReference>
<dbReference type="SUPFAM" id="SSF55486">
    <property type="entry name" value="Metalloproteases ('zincins'), catalytic domain"/>
    <property type="match status" value="1"/>
</dbReference>
<dbReference type="GO" id="GO:0016020">
    <property type="term" value="C:membrane"/>
    <property type="evidence" value="ECO:0007669"/>
    <property type="project" value="TreeGrafter"/>
</dbReference>
<dbReference type="InterPro" id="IPR050344">
    <property type="entry name" value="Peptidase_M1_aminopeptidases"/>
</dbReference>
<dbReference type="EMBL" id="QEAS01000030">
    <property type="protein sequence ID" value="PWG78223.1"/>
    <property type="molecule type" value="Genomic_DNA"/>
</dbReference>
<comment type="similarity">
    <text evidence="3">Belongs to the peptidase M1 family.</text>
</comment>
<comment type="catalytic activity">
    <reaction evidence="1">
        <text>Release of an N-terminal amino acid, Xaa-|-Yaa- from a peptide, amide or arylamide. Xaa is preferably Ala, but may be most amino acids including Pro (slow action). When a terminal hydrophobic residue is followed by a prolyl residue, the two may be released as an intact Xaa-Pro dipeptide.</text>
        <dbReference type="EC" id="3.4.11.2"/>
    </reaction>
</comment>
<feature type="chain" id="PRO_5015409235" description="Aminopeptidase N" evidence="12">
    <location>
        <begin position="30"/>
        <end position="845"/>
    </location>
</feature>
<dbReference type="GO" id="GO:0070006">
    <property type="term" value="F:metalloaminopeptidase activity"/>
    <property type="evidence" value="ECO:0007669"/>
    <property type="project" value="TreeGrafter"/>
</dbReference>
<evidence type="ECO:0000256" key="2">
    <source>
        <dbReference type="ARBA" id="ARBA00001947"/>
    </source>
</evidence>
<evidence type="ECO:0000256" key="10">
    <source>
        <dbReference type="ARBA" id="ARBA00022833"/>
    </source>
</evidence>
<comment type="cofactor">
    <cofactor evidence="2">
        <name>Zn(2+)</name>
        <dbReference type="ChEBI" id="CHEBI:29105"/>
    </cofactor>
</comment>
<keyword evidence="12" id="KW-0732">Signal</keyword>
<keyword evidence="16" id="KW-1185">Reference proteome</keyword>
<dbReference type="Pfam" id="PF17900">
    <property type="entry name" value="Peptidase_M1_N"/>
    <property type="match status" value="1"/>
</dbReference>
<gene>
    <name evidence="15" type="ORF">DDR33_23470</name>
</gene>
<evidence type="ECO:0000256" key="12">
    <source>
        <dbReference type="SAM" id="SignalP"/>
    </source>
</evidence>
<feature type="domain" description="Aminopeptidase N-like N-terminal" evidence="14">
    <location>
        <begin position="54"/>
        <end position="243"/>
    </location>
</feature>
<evidence type="ECO:0000313" key="16">
    <source>
        <dbReference type="Proteomes" id="UP000245647"/>
    </source>
</evidence>
<dbReference type="SUPFAM" id="SSF48371">
    <property type="entry name" value="ARM repeat"/>
    <property type="match status" value="1"/>
</dbReference>
<dbReference type="OrthoDB" id="100605at2"/>
<dbReference type="PANTHER" id="PTHR11533:SF174">
    <property type="entry name" value="PUROMYCIN-SENSITIVE AMINOPEPTIDASE-RELATED"/>
    <property type="match status" value="1"/>
</dbReference>
<dbReference type="AlphaFoldDB" id="A0A2U2PA21"/>
<dbReference type="InterPro" id="IPR001930">
    <property type="entry name" value="Peptidase_M1"/>
</dbReference>
<feature type="domain" description="Peptidase M1 membrane alanine aminopeptidase" evidence="13">
    <location>
        <begin position="281"/>
        <end position="487"/>
    </location>
</feature>
<feature type="signal peptide" evidence="12">
    <location>
        <begin position="1"/>
        <end position="29"/>
    </location>
</feature>
<evidence type="ECO:0000256" key="4">
    <source>
        <dbReference type="ARBA" id="ARBA00012564"/>
    </source>
</evidence>
<dbReference type="Pfam" id="PF01433">
    <property type="entry name" value="Peptidase_M1"/>
    <property type="match status" value="1"/>
</dbReference>
<keyword evidence="10" id="KW-0862">Zinc</keyword>
<dbReference type="GO" id="GO:0016285">
    <property type="term" value="F:alanyl aminopeptidase activity"/>
    <property type="evidence" value="ECO:0007669"/>
    <property type="project" value="UniProtKB-EC"/>
</dbReference>
<dbReference type="InterPro" id="IPR011989">
    <property type="entry name" value="ARM-like"/>
</dbReference>
<dbReference type="InterPro" id="IPR027268">
    <property type="entry name" value="Peptidase_M4/M1_CTD_sf"/>
</dbReference>
<name>A0A2U2PA21_9SPHI</name>
<dbReference type="InterPro" id="IPR014782">
    <property type="entry name" value="Peptidase_M1_dom"/>
</dbReference>
<keyword evidence="9" id="KW-0378">Hydrolase</keyword>
<evidence type="ECO:0000256" key="11">
    <source>
        <dbReference type="ARBA" id="ARBA00023049"/>
    </source>
</evidence>
<dbReference type="InterPro" id="IPR045357">
    <property type="entry name" value="Aminopeptidase_N-like_N"/>
</dbReference>
<dbReference type="Pfam" id="PF13646">
    <property type="entry name" value="HEAT_2"/>
    <property type="match status" value="1"/>
</dbReference>
<evidence type="ECO:0000256" key="9">
    <source>
        <dbReference type="ARBA" id="ARBA00022801"/>
    </source>
</evidence>
<keyword evidence="8" id="KW-0479">Metal-binding</keyword>
<proteinExistence type="inferred from homology"/>
<keyword evidence="11" id="KW-0482">Metalloprotease</keyword>
<keyword evidence="7" id="KW-0645">Protease</keyword>
<evidence type="ECO:0000256" key="7">
    <source>
        <dbReference type="ARBA" id="ARBA00022670"/>
    </source>
</evidence>
<dbReference type="SUPFAM" id="SSF63737">
    <property type="entry name" value="Leukotriene A4 hydrolase N-terminal domain"/>
    <property type="match status" value="1"/>
</dbReference>
<dbReference type="PRINTS" id="PR00756">
    <property type="entry name" value="ALADIPTASE"/>
</dbReference>
<dbReference type="GO" id="GO:0006508">
    <property type="term" value="P:proteolysis"/>
    <property type="evidence" value="ECO:0007669"/>
    <property type="project" value="UniProtKB-KW"/>
</dbReference>
<dbReference type="PANTHER" id="PTHR11533">
    <property type="entry name" value="PROTEASE M1 ZINC METALLOPROTEASE"/>
    <property type="match status" value="1"/>
</dbReference>
<evidence type="ECO:0000256" key="8">
    <source>
        <dbReference type="ARBA" id="ARBA00022723"/>
    </source>
</evidence>
<evidence type="ECO:0000259" key="14">
    <source>
        <dbReference type="Pfam" id="PF17900"/>
    </source>
</evidence>